<gene>
    <name evidence="2" type="ORF">CRV08_07090</name>
</gene>
<protein>
    <submittedName>
        <fullName evidence="2">Uncharacterized protein</fullName>
    </submittedName>
</protein>
<dbReference type="AlphaFoldDB" id="A0A4Q0YDN4"/>
<dbReference type="EMBL" id="PDKJ01000005">
    <property type="protein sequence ID" value="RXJ68587.1"/>
    <property type="molecule type" value="Genomic_DNA"/>
</dbReference>
<proteinExistence type="predicted"/>
<keyword evidence="1" id="KW-1133">Transmembrane helix</keyword>
<reference evidence="2 3" key="1">
    <citation type="submission" date="2017-10" db="EMBL/GenBank/DDBJ databases">
        <title>Genomics of the genus Arcobacter.</title>
        <authorList>
            <person name="Perez-Cataluna A."/>
            <person name="Figueras M.J."/>
        </authorList>
    </citation>
    <scope>NUCLEOTIDE SEQUENCE [LARGE SCALE GENOMIC DNA]</scope>
    <source>
        <strain evidence="2 3">CECT 8993</strain>
    </source>
</reference>
<name>A0A4Q0YDN4_9BACT</name>
<comment type="caution">
    <text evidence="2">The sequence shown here is derived from an EMBL/GenBank/DDBJ whole genome shotgun (WGS) entry which is preliminary data.</text>
</comment>
<feature type="transmembrane region" description="Helical" evidence="1">
    <location>
        <begin position="6"/>
        <end position="26"/>
    </location>
</feature>
<keyword evidence="1" id="KW-0472">Membrane</keyword>
<sequence length="133" mass="15091">MIEIASQIVFCLVIAAFIGFLIGLLIGRAFGGDRRNVYNSVTSHGGAAAGNIYNKPLIRSTPRPTGKDDLKLIEGIDKEMEQKLNVLGIYHFDQIAKWSPKNCHWVEEYFILEDNQIREQDWIEKAKKLSNIN</sequence>
<evidence type="ECO:0000313" key="2">
    <source>
        <dbReference type="EMBL" id="RXJ68587.1"/>
    </source>
</evidence>
<accession>A0A4Q0YDN4</accession>
<dbReference type="Proteomes" id="UP000290172">
    <property type="component" value="Unassembled WGS sequence"/>
</dbReference>
<keyword evidence="1" id="KW-0812">Transmembrane</keyword>
<dbReference type="RefSeq" id="WP_128980534.1">
    <property type="nucleotide sequence ID" value="NZ_PDKJ01000005.1"/>
</dbReference>
<evidence type="ECO:0000256" key="1">
    <source>
        <dbReference type="SAM" id="Phobius"/>
    </source>
</evidence>
<organism evidence="2 3">
    <name type="scientific">Halarcobacter ebronensis</name>
    <dbReference type="NCBI Taxonomy" id="1462615"/>
    <lineage>
        <taxon>Bacteria</taxon>
        <taxon>Pseudomonadati</taxon>
        <taxon>Campylobacterota</taxon>
        <taxon>Epsilonproteobacteria</taxon>
        <taxon>Campylobacterales</taxon>
        <taxon>Arcobacteraceae</taxon>
        <taxon>Halarcobacter</taxon>
    </lineage>
</organism>
<evidence type="ECO:0000313" key="3">
    <source>
        <dbReference type="Proteomes" id="UP000290172"/>
    </source>
</evidence>